<dbReference type="WBParaSite" id="HDID_0000036001-mRNA-1">
    <property type="protein sequence ID" value="HDID_0000036001-mRNA-1"/>
    <property type="gene ID" value="HDID_0000036001"/>
</dbReference>
<feature type="transmembrane region" description="Helical" evidence="1">
    <location>
        <begin position="80"/>
        <end position="101"/>
    </location>
</feature>
<reference evidence="2 4" key="2">
    <citation type="submission" date="2018-11" db="EMBL/GenBank/DDBJ databases">
        <authorList>
            <consortium name="Pathogen Informatics"/>
        </authorList>
    </citation>
    <scope>NUCLEOTIDE SEQUENCE [LARGE SCALE GENOMIC DNA]</scope>
</reference>
<keyword evidence="1" id="KW-1133">Transmembrane helix</keyword>
<sequence>MMDQKILHIFIALLTVFFICLVLSYHGWRCNGNLFSGECGKQEHMKITGYLLLITGIFSCISATLVYISMLAYRKWLEIAVVITTIITAILALFGVFYYYYHNHEKYLSPLISSAATTLSFVFMGMMIMDLLIARLDSASSPSFT</sequence>
<proteinExistence type="predicted"/>
<accession>A0A0R3S8A7</accession>
<dbReference type="Proteomes" id="UP000321570">
    <property type="component" value="Unassembled WGS sequence"/>
</dbReference>
<dbReference type="EMBL" id="CABIJS010000221">
    <property type="protein sequence ID" value="VUZ46393.1"/>
    <property type="molecule type" value="Genomic_DNA"/>
</dbReference>
<keyword evidence="1" id="KW-0812">Transmembrane</keyword>
<keyword evidence="1" id="KW-0472">Membrane</keyword>
<dbReference type="Proteomes" id="UP000274504">
    <property type="component" value="Unassembled WGS sequence"/>
</dbReference>
<evidence type="ECO:0000313" key="6">
    <source>
        <dbReference type="WBParaSite" id="HDID_0000036001-mRNA-1"/>
    </source>
</evidence>
<dbReference type="AlphaFoldDB" id="A0A0R3S8A7"/>
<reference evidence="6" key="1">
    <citation type="submission" date="2017-02" db="UniProtKB">
        <authorList>
            <consortium name="WormBaseParasite"/>
        </authorList>
    </citation>
    <scope>IDENTIFICATION</scope>
</reference>
<gene>
    <name evidence="2" type="ORF">HDID_LOCUS361</name>
    <name evidence="3" type="ORF">WMSIL1_LOCUS6235</name>
</gene>
<keyword evidence="5" id="KW-1185">Reference proteome</keyword>
<feature type="transmembrane region" description="Helical" evidence="1">
    <location>
        <begin position="47"/>
        <end position="68"/>
    </location>
</feature>
<evidence type="ECO:0000313" key="5">
    <source>
        <dbReference type="Proteomes" id="UP000321570"/>
    </source>
</evidence>
<evidence type="ECO:0000313" key="3">
    <source>
        <dbReference type="EMBL" id="VUZ46393.1"/>
    </source>
</evidence>
<evidence type="ECO:0000313" key="2">
    <source>
        <dbReference type="EMBL" id="VDL15662.1"/>
    </source>
</evidence>
<organism evidence="6">
    <name type="scientific">Hymenolepis diminuta</name>
    <name type="common">Rat tapeworm</name>
    <dbReference type="NCBI Taxonomy" id="6216"/>
    <lineage>
        <taxon>Eukaryota</taxon>
        <taxon>Metazoa</taxon>
        <taxon>Spiralia</taxon>
        <taxon>Lophotrochozoa</taxon>
        <taxon>Platyhelminthes</taxon>
        <taxon>Cestoda</taxon>
        <taxon>Eucestoda</taxon>
        <taxon>Cyclophyllidea</taxon>
        <taxon>Hymenolepididae</taxon>
        <taxon>Hymenolepis</taxon>
    </lineage>
</organism>
<dbReference type="OrthoDB" id="10455775at2759"/>
<dbReference type="EMBL" id="UYSG01000045">
    <property type="protein sequence ID" value="VDL15662.1"/>
    <property type="molecule type" value="Genomic_DNA"/>
</dbReference>
<evidence type="ECO:0000313" key="4">
    <source>
        <dbReference type="Proteomes" id="UP000274504"/>
    </source>
</evidence>
<protein>
    <submittedName>
        <fullName evidence="6">MARVEL domain-containing protein</fullName>
    </submittedName>
</protein>
<feature type="transmembrane region" description="Helical" evidence="1">
    <location>
        <begin position="107"/>
        <end position="133"/>
    </location>
</feature>
<reference evidence="3 5" key="3">
    <citation type="submission" date="2019-07" db="EMBL/GenBank/DDBJ databases">
        <authorList>
            <person name="Jastrzebski P J."/>
            <person name="Paukszto L."/>
            <person name="Jastrzebski P J."/>
        </authorList>
    </citation>
    <scope>NUCLEOTIDE SEQUENCE [LARGE SCALE GENOMIC DNA]</scope>
    <source>
        <strain evidence="3 5">WMS-il1</strain>
    </source>
</reference>
<name>A0A0R3S8A7_HYMDI</name>
<feature type="transmembrane region" description="Helical" evidence="1">
    <location>
        <begin position="7"/>
        <end position="27"/>
    </location>
</feature>
<evidence type="ECO:0000256" key="1">
    <source>
        <dbReference type="SAM" id="Phobius"/>
    </source>
</evidence>